<dbReference type="Proteomes" id="UP000703661">
    <property type="component" value="Unassembled WGS sequence"/>
</dbReference>
<evidence type="ECO:0000256" key="1">
    <source>
        <dbReference type="SAM" id="MobiDB-lite"/>
    </source>
</evidence>
<dbReference type="AlphaFoldDB" id="A0A9P6SQC4"/>
<feature type="non-terminal residue" evidence="2">
    <location>
        <position position="109"/>
    </location>
</feature>
<evidence type="ECO:0000313" key="2">
    <source>
        <dbReference type="EMBL" id="KAF9991621.1"/>
    </source>
</evidence>
<keyword evidence="3" id="KW-1185">Reference proteome</keyword>
<accession>A0A9P6SQC4</accession>
<proteinExistence type="predicted"/>
<gene>
    <name evidence="2" type="ORF">BGZ80_008996</name>
</gene>
<name>A0A9P6SQC4_9FUNG</name>
<comment type="caution">
    <text evidence="2">The sequence shown here is derived from an EMBL/GenBank/DDBJ whole genome shotgun (WGS) entry which is preliminary data.</text>
</comment>
<reference evidence="2" key="1">
    <citation type="journal article" date="2020" name="Fungal Divers.">
        <title>Resolving the Mortierellaceae phylogeny through synthesis of multi-gene phylogenetics and phylogenomics.</title>
        <authorList>
            <person name="Vandepol N."/>
            <person name="Liber J."/>
            <person name="Desiro A."/>
            <person name="Na H."/>
            <person name="Kennedy M."/>
            <person name="Barry K."/>
            <person name="Grigoriev I.V."/>
            <person name="Miller A.N."/>
            <person name="O'Donnell K."/>
            <person name="Stajich J.E."/>
            <person name="Bonito G."/>
        </authorList>
    </citation>
    <scope>NUCLEOTIDE SEQUENCE</scope>
    <source>
        <strain evidence="2">NRRL 2769</strain>
    </source>
</reference>
<feature type="region of interest" description="Disordered" evidence="1">
    <location>
        <begin position="73"/>
        <end position="109"/>
    </location>
</feature>
<dbReference type="EMBL" id="JAAAID010005095">
    <property type="protein sequence ID" value="KAF9991621.1"/>
    <property type="molecule type" value="Genomic_DNA"/>
</dbReference>
<sequence length="109" mass="12959">MAKFKLQDYYAKTDLTPIYAVGTALDPRLKFGWWKHQKWEEHYQLQAQEFVRTMWREEYEANIPTQSFLSQDSVANWGTNDDDEFFTDLEGQNEPLGSELDQYAEDKSH</sequence>
<protein>
    <submittedName>
        <fullName evidence="2">Uncharacterized protein</fullName>
    </submittedName>
</protein>
<organism evidence="2 3">
    <name type="scientific">Entomortierella chlamydospora</name>
    <dbReference type="NCBI Taxonomy" id="101097"/>
    <lineage>
        <taxon>Eukaryota</taxon>
        <taxon>Fungi</taxon>
        <taxon>Fungi incertae sedis</taxon>
        <taxon>Mucoromycota</taxon>
        <taxon>Mortierellomycotina</taxon>
        <taxon>Mortierellomycetes</taxon>
        <taxon>Mortierellales</taxon>
        <taxon>Mortierellaceae</taxon>
        <taxon>Entomortierella</taxon>
    </lineage>
</organism>
<evidence type="ECO:0000313" key="3">
    <source>
        <dbReference type="Proteomes" id="UP000703661"/>
    </source>
</evidence>